<evidence type="ECO:0000256" key="9">
    <source>
        <dbReference type="ARBA" id="ARBA00023242"/>
    </source>
</evidence>
<dbReference type="Pfam" id="PF01221">
    <property type="entry name" value="Dynein_light"/>
    <property type="match status" value="1"/>
</dbReference>
<evidence type="ECO:0000256" key="7">
    <source>
        <dbReference type="ARBA" id="ARBA00022927"/>
    </source>
</evidence>
<accession>A0AAW2ABY9</accession>
<dbReference type="FunFam" id="3.30.740.10:FF:000005">
    <property type="entry name" value="Dynein light chain"/>
    <property type="match status" value="1"/>
</dbReference>
<keyword evidence="10" id="KW-0505">Motor protein</keyword>
<keyword evidence="4 10" id="KW-0963">Cytoplasm</keyword>
<keyword evidence="3" id="KW-0813">Transport</keyword>
<dbReference type="GO" id="GO:0005874">
    <property type="term" value="C:microtubule"/>
    <property type="evidence" value="ECO:0007669"/>
    <property type="project" value="UniProtKB-KW"/>
</dbReference>
<keyword evidence="5 10" id="KW-0493">Microtubule</keyword>
<comment type="caution">
    <text evidence="11">The sequence shown here is derived from an EMBL/GenBank/DDBJ whole genome shotgun (WGS) entry which is preliminary data.</text>
</comment>
<evidence type="ECO:0000256" key="4">
    <source>
        <dbReference type="ARBA" id="ARBA00022490"/>
    </source>
</evidence>
<dbReference type="GO" id="GO:0045505">
    <property type="term" value="F:dynein intermediate chain binding"/>
    <property type="evidence" value="ECO:0007669"/>
    <property type="project" value="TreeGrafter"/>
</dbReference>
<keyword evidence="8 10" id="KW-0206">Cytoskeleton</keyword>
<organism evidence="11 12">
    <name type="scientific">Culter alburnus</name>
    <name type="common">Topmouth culter</name>
    <dbReference type="NCBI Taxonomy" id="194366"/>
    <lineage>
        <taxon>Eukaryota</taxon>
        <taxon>Metazoa</taxon>
        <taxon>Chordata</taxon>
        <taxon>Craniata</taxon>
        <taxon>Vertebrata</taxon>
        <taxon>Euteleostomi</taxon>
        <taxon>Actinopterygii</taxon>
        <taxon>Neopterygii</taxon>
        <taxon>Teleostei</taxon>
        <taxon>Ostariophysi</taxon>
        <taxon>Cypriniformes</taxon>
        <taxon>Xenocyprididae</taxon>
        <taxon>Xenocypridinae</taxon>
        <taxon>Culter</taxon>
    </lineage>
</organism>
<dbReference type="PANTHER" id="PTHR11886:SF35">
    <property type="entry name" value="DYNEIN LIGHT CHAIN"/>
    <property type="match status" value="1"/>
</dbReference>
<dbReference type="GO" id="GO:0007017">
    <property type="term" value="P:microtubule-based process"/>
    <property type="evidence" value="ECO:0007669"/>
    <property type="project" value="InterPro"/>
</dbReference>
<comment type="similarity">
    <text evidence="10">Belongs to the dynein light chain family.</text>
</comment>
<keyword evidence="10" id="KW-0243">Dynein</keyword>
<reference evidence="11 12" key="1">
    <citation type="submission" date="2024-05" db="EMBL/GenBank/DDBJ databases">
        <title>A high-quality chromosomal-level genome assembly of Topmouth culter (Culter alburnus).</title>
        <authorList>
            <person name="Zhao H."/>
        </authorList>
    </citation>
    <scope>NUCLEOTIDE SEQUENCE [LARGE SCALE GENOMIC DNA]</scope>
    <source>
        <strain evidence="11">CATC2023</strain>
        <tissue evidence="11">Muscle</tissue>
    </source>
</reference>
<protein>
    <recommendedName>
        <fullName evidence="10">Dynein light chain</fullName>
    </recommendedName>
</protein>
<dbReference type="PANTHER" id="PTHR11886">
    <property type="entry name" value="DYNEIN LIGHT CHAIN"/>
    <property type="match status" value="1"/>
</dbReference>
<comment type="subcellular location">
    <subcellularLocation>
        <location evidence="2 10">Cytoplasm</location>
        <location evidence="2 10">Cytoskeleton</location>
    </subcellularLocation>
    <subcellularLocation>
        <location evidence="1">Nucleus</location>
    </subcellularLocation>
</comment>
<dbReference type="GO" id="GO:0005634">
    <property type="term" value="C:nucleus"/>
    <property type="evidence" value="ECO:0007669"/>
    <property type="project" value="UniProtKB-SubCell"/>
</dbReference>
<evidence type="ECO:0000256" key="8">
    <source>
        <dbReference type="ARBA" id="ARBA00023212"/>
    </source>
</evidence>
<proteinExistence type="inferred from homology"/>
<evidence type="ECO:0000313" key="11">
    <source>
        <dbReference type="EMBL" id="KAK9971124.1"/>
    </source>
</evidence>
<sequence>MPKIEIYKSDMSDEMQRETLQVASVAVNLYKEDNDIARYIKKEFDRKHGNTWHCIIGSSGYSVTHNPNSYIDFSVDDKKITLFKTG</sequence>
<dbReference type="InterPro" id="IPR001372">
    <property type="entry name" value="Dynein_light_chain_typ-1/2"/>
</dbReference>
<dbReference type="GO" id="GO:0015031">
    <property type="term" value="P:protein transport"/>
    <property type="evidence" value="ECO:0007669"/>
    <property type="project" value="UniProtKB-KW"/>
</dbReference>
<evidence type="ECO:0000256" key="1">
    <source>
        <dbReference type="ARBA" id="ARBA00004123"/>
    </source>
</evidence>
<evidence type="ECO:0000256" key="10">
    <source>
        <dbReference type="RuleBase" id="RU365010"/>
    </source>
</evidence>
<keyword evidence="7" id="KW-0653">Protein transport</keyword>
<evidence type="ECO:0000313" key="12">
    <source>
        <dbReference type="Proteomes" id="UP001479290"/>
    </source>
</evidence>
<keyword evidence="6" id="KW-0509">mRNA transport</keyword>
<evidence type="ECO:0000256" key="2">
    <source>
        <dbReference type="ARBA" id="ARBA00004245"/>
    </source>
</evidence>
<dbReference type="GO" id="GO:0005868">
    <property type="term" value="C:cytoplasmic dynein complex"/>
    <property type="evidence" value="ECO:0007669"/>
    <property type="project" value="TreeGrafter"/>
</dbReference>
<gene>
    <name evidence="11" type="ORF">ABG768_027016</name>
</gene>
<evidence type="ECO:0000256" key="5">
    <source>
        <dbReference type="ARBA" id="ARBA00022701"/>
    </source>
</evidence>
<dbReference type="EMBL" id="JAWDJR010000008">
    <property type="protein sequence ID" value="KAK9971124.1"/>
    <property type="molecule type" value="Genomic_DNA"/>
</dbReference>
<dbReference type="AlphaFoldDB" id="A0AAW2ABY9"/>
<name>A0AAW2ABY9_CULAL</name>
<dbReference type="Gene3D" id="3.30.740.10">
    <property type="entry name" value="Protein Inhibitor Of Neuronal Nitric Oxide Synthase"/>
    <property type="match status" value="1"/>
</dbReference>
<dbReference type="InterPro" id="IPR037177">
    <property type="entry name" value="DLC_sf"/>
</dbReference>
<dbReference type="SMART" id="SM01375">
    <property type="entry name" value="Dynein_light"/>
    <property type="match status" value="1"/>
</dbReference>
<evidence type="ECO:0000256" key="6">
    <source>
        <dbReference type="ARBA" id="ARBA00022816"/>
    </source>
</evidence>
<keyword evidence="9" id="KW-0539">Nucleus</keyword>
<keyword evidence="12" id="KW-1185">Reference proteome</keyword>
<evidence type="ECO:0000256" key="3">
    <source>
        <dbReference type="ARBA" id="ARBA00022448"/>
    </source>
</evidence>
<dbReference type="Proteomes" id="UP001479290">
    <property type="component" value="Unassembled WGS sequence"/>
</dbReference>
<dbReference type="GO" id="GO:0051028">
    <property type="term" value="P:mRNA transport"/>
    <property type="evidence" value="ECO:0007669"/>
    <property type="project" value="UniProtKB-KW"/>
</dbReference>
<dbReference type="SUPFAM" id="SSF54648">
    <property type="entry name" value="DLC"/>
    <property type="match status" value="1"/>
</dbReference>